<dbReference type="PANTHER" id="PTHR11985:SF15">
    <property type="entry name" value="GLYCEROL-3-PHOSPHATE DEHYDROGENASE, MITOCHONDRIAL"/>
    <property type="match status" value="1"/>
</dbReference>
<dbReference type="RefSeq" id="WP_155082484.1">
    <property type="nucleotide sequence ID" value="NZ_WMIA01000001.1"/>
</dbReference>
<sequence>MKTQLIERQAQIKKLKQQEFDCLIIGGGATGVGSALEATRRGLKTGLVERFDFAQGTSSKSTKLLHGGVRYLEQAFKKFDWNQFNLVRDALAERKNVIQMAPHLAKPLPLIIPLYQFWQMPYYFSGLLMYDFLSGKQSLGRSKLLSLKQTLELFPTLNTEGMIGSVMYYDGQFDDARLNVEVAMTAIECGAAIANYVEVTEIIKEGEKCRGVRVKDTLTQETFEIKAQIIVNATGPYTDSIRELDQPTTEKLLKVSSGVHIVINKSFAPGEGALLIPKTEDGRVIFIVPWRGFTLIGTTDEPAKVEDNPQATEAEIQYLLKYTNQFLDKTVKREDVLSAWCGLRPLVSPTHAAAKSTAKLSRDHTIITSKSGLITITGGKWTTFRKMAKDTINKVFNQLSFSSTVNSSLSLIPVMGGKDFDRNELDKQLATNVDDEQIRSHLINYYGSRSLIIQEITKELGVERLTPKYPFITAEVVYVYRYEMAQKPEDILARRFRLSFFDSQTSQQLKERVSEIISNLQQVPIEK</sequence>
<dbReference type="PANTHER" id="PTHR11985">
    <property type="entry name" value="GLYCEROL-3-PHOSPHATE DEHYDROGENASE"/>
    <property type="match status" value="1"/>
</dbReference>
<dbReference type="InterPro" id="IPR038299">
    <property type="entry name" value="DAO_C_sf"/>
</dbReference>
<dbReference type="SUPFAM" id="SSF51905">
    <property type="entry name" value="FAD/NAD(P)-binding domain"/>
    <property type="match status" value="1"/>
</dbReference>
<dbReference type="Gene3D" id="3.50.50.60">
    <property type="entry name" value="FAD/NAD(P)-binding domain"/>
    <property type="match status" value="1"/>
</dbReference>
<protein>
    <submittedName>
        <fullName evidence="8">FAD-dependent oxidoreductase</fullName>
    </submittedName>
</protein>
<organism evidence="8 9">
    <name type="scientific">Cyanobacterium aponinum 0216</name>
    <dbReference type="NCBI Taxonomy" id="2676140"/>
    <lineage>
        <taxon>Bacteria</taxon>
        <taxon>Bacillati</taxon>
        <taxon>Cyanobacteriota</taxon>
        <taxon>Cyanophyceae</taxon>
        <taxon>Oscillatoriophycideae</taxon>
        <taxon>Chroococcales</taxon>
        <taxon>Geminocystaceae</taxon>
        <taxon>Cyanobacterium</taxon>
    </lineage>
</organism>
<dbReference type="GO" id="GO:0006072">
    <property type="term" value="P:glycerol-3-phosphate metabolic process"/>
    <property type="evidence" value="ECO:0007669"/>
    <property type="project" value="InterPro"/>
</dbReference>
<evidence type="ECO:0000259" key="7">
    <source>
        <dbReference type="Pfam" id="PF16901"/>
    </source>
</evidence>
<evidence type="ECO:0000259" key="6">
    <source>
        <dbReference type="Pfam" id="PF01266"/>
    </source>
</evidence>
<dbReference type="AlphaFoldDB" id="A0A844GS51"/>
<accession>A0A844GS51</accession>
<evidence type="ECO:0000256" key="1">
    <source>
        <dbReference type="ARBA" id="ARBA00001974"/>
    </source>
</evidence>
<comment type="similarity">
    <text evidence="2">Belongs to the FAD-dependent glycerol-3-phosphate dehydrogenase family.</text>
</comment>
<dbReference type="EMBL" id="WMIA01000001">
    <property type="protein sequence ID" value="MTF37588.1"/>
    <property type="molecule type" value="Genomic_DNA"/>
</dbReference>
<feature type="domain" description="FAD dependent oxidoreductase" evidence="6">
    <location>
        <begin position="21"/>
        <end position="383"/>
    </location>
</feature>
<dbReference type="InterPro" id="IPR031656">
    <property type="entry name" value="DAO_C"/>
</dbReference>
<dbReference type="Proteomes" id="UP000437131">
    <property type="component" value="Unassembled WGS sequence"/>
</dbReference>
<gene>
    <name evidence="8" type="ORF">GGC33_01395</name>
</gene>
<evidence type="ECO:0000313" key="9">
    <source>
        <dbReference type="Proteomes" id="UP000437131"/>
    </source>
</evidence>
<dbReference type="Pfam" id="PF01266">
    <property type="entry name" value="DAO"/>
    <property type="match status" value="1"/>
</dbReference>
<dbReference type="InterPro" id="IPR006076">
    <property type="entry name" value="FAD-dep_OxRdtase"/>
</dbReference>
<keyword evidence="4" id="KW-0274">FAD</keyword>
<dbReference type="PRINTS" id="PR01001">
    <property type="entry name" value="FADG3PDH"/>
</dbReference>
<dbReference type="GO" id="GO:0004368">
    <property type="term" value="F:glycerol-3-phosphate dehydrogenase (quinone) activity"/>
    <property type="evidence" value="ECO:0007669"/>
    <property type="project" value="InterPro"/>
</dbReference>
<dbReference type="Gene3D" id="1.10.8.870">
    <property type="entry name" value="Alpha-glycerophosphate oxidase, cap domain"/>
    <property type="match status" value="1"/>
</dbReference>
<evidence type="ECO:0000256" key="3">
    <source>
        <dbReference type="ARBA" id="ARBA00022630"/>
    </source>
</evidence>
<comment type="cofactor">
    <cofactor evidence="1">
        <name>FAD</name>
        <dbReference type="ChEBI" id="CHEBI:57692"/>
    </cofactor>
</comment>
<proteinExistence type="inferred from homology"/>
<evidence type="ECO:0000256" key="4">
    <source>
        <dbReference type="ARBA" id="ARBA00022827"/>
    </source>
</evidence>
<evidence type="ECO:0000313" key="8">
    <source>
        <dbReference type="EMBL" id="MTF37588.1"/>
    </source>
</evidence>
<evidence type="ECO:0000256" key="5">
    <source>
        <dbReference type="ARBA" id="ARBA00023002"/>
    </source>
</evidence>
<reference evidence="8 9" key="1">
    <citation type="submission" date="2019-11" db="EMBL/GenBank/DDBJ databases">
        <title>Isolation of a new High Light Tolerant Cyanobacteria.</title>
        <authorList>
            <person name="Dobson Z."/>
            <person name="Vaughn N."/>
            <person name="Vaughn M."/>
            <person name="Fromme P."/>
            <person name="Mazor Y."/>
        </authorList>
    </citation>
    <scope>NUCLEOTIDE SEQUENCE [LARGE SCALE GENOMIC DNA]</scope>
    <source>
        <strain evidence="8 9">0216</strain>
    </source>
</reference>
<comment type="caution">
    <text evidence="8">The sequence shown here is derived from an EMBL/GenBank/DDBJ whole genome shotgun (WGS) entry which is preliminary data.</text>
</comment>
<keyword evidence="3" id="KW-0285">Flavoprotein</keyword>
<dbReference type="Pfam" id="PF16901">
    <property type="entry name" value="DAO_C"/>
    <property type="match status" value="1"/>
</dbReference>
<dbReference type="SUPFAM" id="SSF54373">
    <property type="entry name" value="FAD-linked reductases, C-terminal domain"/>
    <property type="match status" value="1"/>
</dbReference>
<evidence type="ECO:0000256" key="2">
    <source>
        <dbReference type="ARBA" id="ARBA00007330"/>
    </source>
</evidence>
<name>A0A844GS51_9CHRO</name>
<feature type="domain" description="Alpha-glycerophosphate oxidase C-terminal" evidence="7">
    <location>
        <begin position="412"/>
        <end position="519"/>
    </location>
</feature>
<dbReference type="InterPro" id="IPR036188">
    <property type="entry name" value="FAD/NAD-bd_sf"/>
</dbReference>
<dbReference type="InterPro" id="IPR000447">
    <property type="entry name" value="G3P_DH_FAD-dep"/>
</dbReference>
<keyword evidence="5" id="KW-0560">Oxidoreductase</keyword>
<dbReference type="Gene3D" id="3.30.9.10">
    <property type="entry name" value="D-Amino Acid Oxidase, subunit A, domain 2"/>
    <property type="match status" value="1"/>
</dbReference>